<evidence type="ECO:0000256" key="4">
    <source>
        <dbReference type="ARBA" id="ARBA00021562"/>
    </source>
</evidence>
<keyword evidence="10 11" id="KW-0315">Glutamine amidotransferase</keyword>
<dbReference type="FunFam" id="3.30.300.10:FF:000002">
    <property type="entry name" value="GMP synthase [glutamine-hydrolyzing]"/>
    <property type="match status" value="1"/>
</dbReference>
<evidence type="ECO:0000256" key="8">
    <source>
        <dbReference type="ARBA" id="ARBA00022755"/>
    </source>
</evidence>
<dbReference type="InterPro" id="IPR004739">
    <property type="entry name" value="GMP_synth_GATase"/>
</dbReference>
<evidence type="ECO:0000256" key="1">
    <source>
        <dbReference type="ARBA" id="ARBA00002332"/>
    </source>
</evidence>
<dbReference type="PROSITE" id="PS51273">
    <property type="entry name" value="GATASE_TYPE_1"/>
    <property type="match status" value="1"/>
</dbReference>
<dbReference type="STRING" id="663321.REG_0410"/>
<feature type="active site" description="Nucleophile" evidence="11">
    <location>
        <position position="104"/>
    </location>
</feature>
<evidence type="ECO:0000256" key="3">
    <source>
        <dbReference type="ARBA" id="ARBA00012746"/>
    </source>
</evidence>
<sequence>MGIFSSRQFYFSFWNTSYMKENIHQHRILILDFGSQYTQLIARRVREIGVYCELWVPDVTEAQIREFKPTGIILSGGPMSTTAEGSPRAPDYVFTANVPVLGVCYGMQTMAMQLGGKVEKAGEGEFGHAQVEIKTQCDLITDIKDACSPDGAALLDVWMSHNDKVTVMPPDFVAIASTHSCPFAIIANEKKRFYGVQFHPEVTHTIQGTALLTRFVKNICHCEQCWTPSNIIKDTLEQLREKIGEDEVILGLSGGVDSSVTALLLQKAIGDKLTCVFVDNGLLRLNEATEVLKMFRDNLGLKIIHVEAADRFLNELAGVEEPEAKRKIIGRVFVEIFDEEAKKLSNAKWLAQGTIYPDVIESAAAVTGKAHAIKSHHNVGGLPKDMKLGLVEPLKELFKDEVRRIGLALGLPEDMLSRHPFPGPGLGVRVLGEVKKEYCDLLRRADDIFITALRNANLYQTVSQAFAVFLPIKSVGVMGDGRQYQWVVALRAVETVDFMTARWAHLPYDFLARVSNQIINEIKGISRVVYDISGKPPATIEWE</sequence>
<evidence type="ECO:0000256" key="5">
    <source>
        <dbReference type="ARBA" id="ARBA00022598"/>
    </source>
</evidence>
<protein>
    <recommendedName>
        <fullName evidence="4 11">GMP synthase [glutamine-hydrolyzing]</fullName>
        <ecNumber evidence="3 11">6.3.5.2</ecNumber>
    </recommendedName>
    <alternativeName>
        <fullName evidence="11">GMP synthetase</fullName>
    </alternativeName>
    <alternativeName>
        <fullName evidence="11">Glutamine amidotransferase</fullName>
    </alternativeName>
</protein>
<dbReference type="HAMAP" id="MF_00344">
    <property type="entry name" value="GMP_synthase"/>
    <property type="match status" value="1"/>
</dbReference>
<feature type="domain" description="GMPS ATP-PPase" evidence="13">
    <location>
        <begin position="226"/>
        <end position="418"/>
    </location>
</feature>
<evidence type="ECO:0000256" key="9">
    <source>
        <dbReference type="ARBA" id="ARBA00022840"/>
    </source>
</evidence>
<keyword evidence="7 11" id="KW-0332">GMP biosynthesis</keyword>
<evidence type="ECO:0000256" key="7">
    <source>
        <dbReference type="ARBA" id="ARBA00022749"/>
    </source>
</evidence>
<dbReference type="SUPFAM" id="SSF52317">
    <property type="entry name" value="Class I glutamine amidotransferase-like"/>
    <property type="match status" value="1"/>
</dbReference>
<dbReference type="NCBIfam" id="TIGR00884">
    <property type="entry name" value="guaA_Cterm"/>
    <property type="match status" value="1"/>
</dbReference>
<dbReference type="GO" id="GO:0005829">
    <property type="term" value="C:cytosol"/>
    <property type="evidence" value="ECO:0007669"/>
    <property type="project" value="TreeGrafter"/>
</dbReference>
<comment type="function">
    <text evidence="1 11">Catalyzes the synthesis of GMP from XMP.</text>
</comment>
<accession>E0WR38</accession>
<comment type="catalytic activity">
    <reaction evidence="11">
        <text>XMP + L-glutamine + ATP + H2O = GMP + L-glutamate + AMP + diphosphate + 2 H(+)</text>
        <dbReference type="Rhea" id="RHEA:11680"/>
        <dbReference type="ChEBI" id="CHEBI:15377"/>
        <dbReference type="ChEBI" id="CHEBI:15378"/>
        <dbReference type="ChEBI" id="CHEBI:29985"/>
        <dbReference type="ChEBI" id="CHEBI:30616"/>
        <dbReference type="ChEBI" id="CHEBI:33019"/>
        <dbReference type="ChEBI" id="CHEBI:57464"/>
        <dbReference type="ChEBI" id="CHEBI:58115"/>
        <dbReference type="ChEBI" id="CHEBI:58359"/>
        <dbReference type="ChEBI" id="CHEBI:456215"/>
        <dbReference type="EC" id="6.3.5.2"/>
    </reaction>
</comment>
<dbReference type="InterPro" id="IPR025777">
    <property type="entry name" value="GMPS_ATP_PPase_dom"/>
</dbReference>
<dbReference type="CDD" id="cd01742">
    <property type="entry name" value="GATase1_GMP_Synthase"/>
    <property type="match status" value="1"/>
</dbReference>
<proteinExistence type="inferred from homology"/>
<dbReference type="PANTHER" id="PTHR11922:SF2">
    <property type="entry name" value="GMP SYNTHASE [GLUTAMINE-HYDROLYZING]"/>
    <property type="match status" value="1"/>
</dbReference>
<dbReference type="InterPro" id="IPR014729">
    <property type="entry name" value="Rossmann-like_a/b/a_fold"/>
</dbReference>
<comment type="pathway">
    <text evidence="2 11">Purine metabolism; GMP biosynthesis; GMP from XMP (L-Gln route): step 1/1.</text>
</comment>
<feature type="active site" evidence="11">
    <location>
        <position position="201"/>
    </location>
</feature>
<dbReference type="Pfam" id="PF00117">
    <property type="entry name" value="GATase"/>
    <property type="match status" value="1"/>
</dbReference>
<dbReference type="NCBIfam" id="NF000848">
    <property type="entry name" value="PRK00074.1"/>
    <property type="match status" value="1"/>
</dbReference>
<feature type="active site" evidence="11">
    <location>
        <position position="199"/>
    </location>
</feature>
<keyword evidence="6 11" id="KW-0547">Nucleotide-binding</keyword>
<dbReference type="NCBIfam" id="TIGR00888">
    <property type="entry name" value="guaA_Nterm"/>
    <property type="match status" value="1"/>
</dbReference>
<reference evidence="14" key="1">
    <citation type="journal article" date="2009" name="Environ. Microbiol.">
        <title>Dynamics of genome evolution in facultative symbionts of aphids.</title>
        <authorList>
            <person name="Degnan P.H."/>
            <person name="Leonardo T.E."/>
            <person name="Cass B.N."/>
            <person name="Hurwitz B."/>
            <person name="Stern D."/>
            <person name="Gibbs R.A."/>
            <person name="Richards S."/>
            <person name="Moran N.A."/>
        </authorList>
    </citation>
    <scope>NUCLEOTIDE SEQUENCE [LARGE SCALE GENOMIC DNA]</scope>
    <source>
        <strain evidence="14">LSR1</strain>
    </source>
</reference>
<dbReference type="PROSITE" id="PS51553">
    <property type="entry name" value="GMPS_ATP_PPASE"/>
    <property type="match status" value="1"/>
</dbReference>
<evidence type="ECO:0000256" key="2">
    <source>
        <dbReference type="ARBA" id="ARBA00005153"/>
    </source>
</evidence>
<dbReference type="AlphaFoldDB" id="E0WR38"/>
<dbReference type="UniPathway" id="UPA00189">
    <property type="reaction ID" value="UER00296"/>
</dbReference>
<dbReference type="PRINTS" id="PR00097">
    <property type="entry name" value="ANTSNTHASEII"/>
</dbReference>
<feature type="binding site" evidence="12">
    <location>
        <begin position="253"/>
        <end position="259"/>
    </location>
    <ligand>
        <name>ATP</name>
        <dbReference type="ChEBI" id="CHEBI:30616"/>
    </ligand>
</feature>
<dbReference type="PRINTS" id="PR00099">
    <property type="entry name" value="CPSGATASE"/>
</dbReference>
<evidence type="ECO:0000256" key="12">
    <source>
        <dbReference type="PROSITE-ProRule" id="PRU00886"/>
    </source>
</evidence>
<evidence type="ECO:0000259" key="13">
    <source>
        <dbReference type="PROSITE" id="PS51553"/>
    </source>
</evidence>
<dbReference type="FunFam" id="3.40.50.880:FF:000001">
    <property type="entry name" value="GMP synthase [glutamine-hydrolyzing]"/>
    <property type="match status" value="1"/>
</dbReference>
<dbReference type="EMBL" id="GL379589">
    <property type="protein sequence ID" value="EFL92598.1"/>
    <property type="molecule type" value="Genomic_DNA"/>
</dbReference>
<dbReference type="Pfam" id="PF02540">
    <property type="entry name" value="NAD_synthase"/>
    <property type="match status" value="1"/>
</dbReference>
<dbReference type="GO" id="GO:0005524">
    <property type="term" value="F:ATP binding"/>
    <property type="evidence" value="ECO:0007669"/>
    <property type="project" value="UniProtKB-UniRule"/>
</dbReference>
<dbReference type="EC" id="6.3.5.2" evidence="3 11"/>
<evidence type="ECO:0000256" key="6">
    <source>
        <dbReference type="ARBA" id="ARBA00022741"/>
    </source>
</evidence>
<dbReference type="InterPro" id="IPR029062">
    <property type="entry name" value="Class_I_gatase-like"/>
</dbReference>
<dbReference type="HOGENOM" id="CLU_014340_0_5_6"/>
<evidence type="ECO:0000256" key="10">
    <source>
        <dbReference type="ARBA" id="ARBA00022962"/>
    </source>
</evidence>
<keyword evidence="9 11" id="KW-0067">ATP-binding</keyword>
<dbReference type="Gene3D" id="3.30.300.10">
    <property type="match status" value="1"/>
</dbReference>
<dbReference type="Proteomes" id="UP000005726">
    <property type="component" value="Unassembled WGS sequence"/>
</dbReference>
<dbReference type="Gene3D" id="3.40.50.620">
    <property type="entry name" value="HUPs"/>
    <property type="match status" value="1"/>
</dbReference>
<organism evidence="14 15">
    <name type="scientific">Candidatus Regiella insecticola LSR1</name>
    <dbReference type="NCBI Taxonomy" id="663321"/>
    <lineage>
        <taxon>Bacteria</taxon>
        <taxon>Pseudomonadati</taxon>
        <taxon>Pseudomonadota</taxon>
        <taxon>Gammaproteobacteria</taxon>
        <taxon>Enterobacterales</taxon>
        <taxon>Enterobacteriaceae</taxon>
        <taxon>aphid secondary symbionts</taxon>
        <taxon>Candidatus Regiella</taxon>
    </lineage>
</organism>
<dbReference type="eggNOG" id="COG0519">
    <property type="taxonomic scope" value="Bacteria"/>
</dbReference>
<dbReference type="FunFam" id="3.40.50.620:FF:000001">
    <property type="entry name" value="GMP synthase [glutamine-hydrolyzing]"/>
    <property type="match status" value="1"/>
</dbReference>
<dbReference type="SUPFAM" id="SSF52402">
    <property type="entry name" value="Adenine nucleotide alpha hydrolases-like"/>
    <property type="match status" value="1"/>
</dbReference>
<dbReference type="CDD" id="cd01997">
    <property type="entry name" value="GMP_synthase_C"/>
    <property type="match status" value="1"/>
</dbReference>
<dbReference type="GO" id="GO:0003921">
    <property type="term" value="F:GMP synthase activity"/>
    <property type="evidence" value="ECO:0007669"/>
    <property type="project" value="InterPro"/>
</dbReference>
<gene>
    <name evidence="11 14" type="primary">guaA</name>
    <name evidence="14" type="ORF">REG_0410</name>
</gene>
<keyword evidence="5 11" id="KW-0436">Ligase</keyword>
<evidence type="ECO:0000256" key="11">
    <source>
        <dbReference type="HAMAP-Rule" id="MF_00344"/>
    </source>
</evidence>
<dbReference type="SUPFAM" id="SSF54810">
    <property type="entry name" value="GMP synthetase C-terminal dimerisation domain"/>
    <property type="match status" value="1"/>
</dbReference>
<dbReference type="PRINTS" id="PR00096">
    <property type="entry name" value="GATASE"/>
</dbReference>
<keyword evidence="8 11" id="KW-0658">Purine biosynthesis</keyword>
<comment type="subunit">
    <text evidence="11">Homodimer.</text>
</comment>
<dbReference type="eggNOG" id="COG0518">
    <property type="taxonomic scope" value="Bacteria"/>
</dbReference>
<evidence type="ECO:0000313" key="14">
    <source>
        <dbReference type="EMBL" id="EFL92598.1"/>
    </source>
</evidence>
<evidence type="ECO:0000313" key="15">
    <source>
        <dbReference type="Proteomes" id="UP000005726"/>
    </source>
</evidence>
<dbReference type="InterPro" id="IPR017926">
    <property type="entry name" value="GATASE"/>
</dbReference>
<dbReference type="Gene3D" id="3.40.50.880">
    <property type="match status" value="1"/>
</dbReference>
<dbReference type="InterPro" id="IPR001674">
    <property type="entry name" value="GMP_synth_C"/>
</dbReference>
<dbReference type="Pfam" id="PF00958">
    <property type="entry name" value="GMP_synt_C"/>
    <property type="match status" value="1"/>
</dbReference>
<name>E0WR38_9ENTR</name>
<dbReference type="InterPro" id="IPR022955">
    <property type="entry name" value="GMP_synthase"/>
</dbReference>
<dbReference type="InterPro" id="IPR022310">
    <property type="entry name" value="NAD/GMP_synthase"/>
</dbReference>
<dbReference type="PANTHER" id="PTHR11922">
    <property type="entry name" value="GMP SYNTHASE-RELATED"/>
    <property type="match status" value="1"/>
</dbReference>
<keyword evidence="15" id="KW-1185">Reference proteome</keyword>